<dbReference type="AlphaFoldDB" id="A0A1H9MEZ7"/>
<organism evidence="1 2">
    <name type="scientific">Pseudomonas soli</name>
    <dbReference type="NCBI Taxonomy" id="1306993"/>
    <lineage>
        <taxon>Bacteria</taxon>
        <taxon>Pseudomonadati</taxon>
        <taxon>Pseudomonadota</taxon>
        <taxon>Gammaproteobacteria</taxon>
        <taxon>Pseudomonadales</taxon>
        <taxon>Pseudomonadaceae</taxon>
        <taxon>Pseudomonas</taxon>
    </lineage>
</organism>
<protein>
    <recommendedName>
        <fullName evidence="3">NAD synthetase</fullName>
    </recommendedName>
</protein>
<sequence length="301" mass="32390">MTDLLSNPLGSTSQFMARQRMQGRIDQQKLFKAIDADPGIVGAGVVYIDADYNVITLREFQPICSIKPKRIILREAPRYTSPEQFMNQLQTNPREARVVKEAVNTTLSCAGAVLGWIVMFSGTIAVPFSGGASLALTVAGYAAATASTAQCGIGLVRTAFEATDPSLNDALDQEAWYQAATPVLDAVSLMGVGASGLTTLKFLQVRKAATGNSWYQLTRSLSRQQRKALTTELLMIKHPTLTAKQLKLRQSAGELVKRFTPTQISHSTQTLIKDSLGGFIGLAGSGTVQGMAVGLYEEITE</sequence>
<dbReference type="Proteomes" id="UP000199221">
    <property type="component" value="Unassembled WGS sequence"/>
</dbReference>
<accession>A0A1H9MEZ7</accession>
<gene>
    <name evidence="1" type="ORF">SAMN05216230_106197</name>
</gene>
<name>A0A1H9MEZ7_9PSED</name>
<evidence type="ECO:0000313" key="2">
    <source>
        <dbReference type="Proteomes" id="UP000199221"/>
    </source>
</evidence>
<reference evidence="1 2" key="1">
    <citation type="submission" date="2016-10" db="EMBL/GenBank/DDBJ databases">
        <authorList>
            <person name="de Groot N.N."/>
        </authorList>
    </citation>
    <scope>NUCLEOTIDE SEQUENCE [LARGE SCALE GENOMIC DNA]</scope>
    <source>
        <strain evidence="1 2">LMG 27941</strain>
    </source>
</reference>
<evidence type="ECO:0008006" key="3">
    <source>
        <dbReference type="Google" id="ProtNLM"/>
    </source>
</evidence>
<proteinExistence type="predicted"/>
<dbReference type="EMBL" id="FOEQ01000006">
    <property type="protein sequence ID" value="SER22310.1"/>
    <property type="molecule type" value="Genomic_DNA"/>
</dbReference>
<evidence type="ECO:0000313" key="1">
    <source>
        <dbReference type="EMBL" id="SER22310.1"/>
    </source>
</evidence>